<name>X1C0J4_9ZZZZ</name>
<accession>X1C0J4</accession>
<proteinExistence type="predicted"/>
<dbReference type="AlphaFoldDB" id="X1C0J4"/>
<reference evidence="1" key="1">
    <citation type="journal article" date="2014" name="Front. Microbiol.">
        <title>High frequency of phylogenetically diverse reductive dehalogenase-homologous genes in deep subseafloor sedimentary metagenomes.</title>
        <authorList>
            <person name="Kawai M."/>
            <person name="Futagami T."/>
            <person name="Toyoda A."/>
            <person name="Takaki Y."/>
            <person name="Nishi S."/>
            <person name="Hori S."/>
            <person name="Arai W."/>
            <person name="Tsubouchi T."/>
            <person name="Morono Y."/>
            <person name="Uchiyama I."/>
            <person name="Ito T."/>
            <person name="Fujiyama A."/>
            <person name="Inagaki F."/>
            <person name="Takami H."/>
        </authorList>
    </citation>
    <scope>NUCLEOTIDE SEQUENCE</scope>
    <source>
        <strain evidence="1">Expedition CK06-06</strain>
    </source>
</reference>
<dbReference type="EMBL" id="BART01021550">
    <property type="protein sequence ID" value="GAH01621.1"/>
    <property type="molecule type" value="Genomic_DNA"/>
</dbReference>
<feature type="non-terminal residue" evidence="1">
    <location>
        <position position="1"/>
    </location>
</feature>
<gene>
    <name evidence="1" type="ORF">S01H4_39720</name>
</gene>
<organism evidence="1">
    <name type="scientific">marine sediment metagenome</name>
    <dbReference type="NCBI Taxonomy" id="412755"/>
    <lineage>
        <taxon>unclassified sequences</taxon>
        <taxon>metagenomes</taxon>
        <taxon>ecological metagenomes</taxon>
    </lineage>
</organism>
<comment type="caution">
    <text evidence="1">The sequence shown here is derived from an EMBL/GenBank/DDBJ whole genome shotgun (WGS) entry which is preliminary data.</text>
</comment>
<evidence type="ECO:0000313" key="1">
    <source>
        <dbReference type="EMBL" id="GAH01621.1"/>
    </source>
</evidence>
<protein>
    <submittedName>
        <fullName evidence="1">Uncharacterized protein</fullName>
    </submittedName>
</protein>
<sequence length="41" mass="4669">RWNVLLANRFCRYLSFADTKTDQGTSDIGVIVGGVNRKQRL</sequence>